<protein>
    <submittedName>
        <fullName evidence="3">IncI1 plasmid conjugative transfer integral membrane protein</fullName>
    </submittedName>
</protein>
<sequence>MSPSPLIKSCVAFAHTQFYSGVTVKILLRALCAGLAISSLPAMASVTYQDIVSAATNPDDLSRQALVTIFGDVVTNPLSTSAPTLIGSMFGAFNSIIAVLAVVWFMFIGIRHVVRSGHQGQVFSTGRDIVGTLSVVAGFLMIVPTGNGWSIAQLIMLWGASIMGVGSANVMVQLAADNIANGYSMTVQPVQASTRTAARGIFEMELCKYAVNAGLNDFNQTVKSSTSLMTESAKTASGNYTVTVSNGSGICGSVYSASLSVEGNGTTDQSTIGKFFNPFSKNEYSGVISAQRAAMDNMISDMDNAASEFVTTFLEKRNSGNGTLPDIETRIQRAADEYERAVQKSLPTDNGEQSRKEALKSYLTTYGWVTLGAWYQTFATANQRLAELADRAPAVTSMSSLGEVGDTDLFSAVMSAYRTQLQNSSYTPPLGTVVSSSEQRMANAQDPKSALSEIMGPLVSLTNRIATETSGTGTTSAQINPLIKMKNIGDITMVSAEGIWTIYTTARVVVAGGKDSILVKFFNSLTGAASMLTALFEALAPPVYFLLFLMFCAGFSLSIYLPFIPFIFWMTGIGNWIVSVLIGCTAGPLWAATHLGTSEDRGSRAAYGYIYLIDSMIRPPIMVFGFFFASVAIIAVGTILNALFGAALVNVQFNSLTGIFSLAGFLLIYARICTTTVAAIFALQAYLPDHVINFLGGRDGANTLGSMANSVKEIFIGGSRNIRHTPGMKTDRLKDNTKGSDDKDGIKG</sequence>
<evidence type="ECO:0000313" key="3">
    <source>
        <dbReference type="EMBL" id="CDL63735.1"/>
    </source>
</evidence>
<accession>A0AAI8ZLB0</accession>
<dbReference type="AlphaFoldDB" id="A0AAI8ZLB0"/>
<keyword evidence="2" id="KW-1133">Transmembrane helix</keyword>
<proteinExistence type="predicted"/>
<evidence type="ECO:0000256" key="1">
    <source>
        <dbReference type="SAM" id="MobiDB-lite"/>
    </source>
</evidence>
<keyword evidence="3" id="KW-0614">Plasmid</keyword>
<feature type="transmembrane region" description="Helical" evidence="2">
    <location>
        <begin position="85"/>
        <end position="108"/>
    </location>
</feature>
<keyword evidence="2" id="KW-0472">Membrane</keyword>
<feature type="transmembrane region" description="Helical" evidence="2">
    <location>
        <begin position="573"/>
        <end position="591"/>
    </location>
</feature>
<feature type="transmembrane region" description="Helical" evidence="2">
    <location>
        <begin position="621"/>
        <end position="644"/>
    </location>
</feature>
<dbReference type="EMBL" id="HG796217">
    <property type="protein sequence ID" value="CDL63735.1"/>
    <property type="molecule type" value="Genomic_DNA"/>
</dbReference>
<feature type="transmembrane region" description="Helical" evidence="2">
    <location>
        <begin position="26"/>
        <end position="48"/>
    </location>
</feature>
<feature type="transmembrane region" description="Helical" evidence="2">
    <location>
        <begin position="656"/>
        <end position="683"/>
    </location>
</feature>
<dbReference type="InterPro" id="IPR027628">
    <property type="entry name" value="DotA_TraY"/>
</dbReference>
<geneLocation type="plasmid" evidence="3">
    <name>pECOH45</name>
</geneLocation>
<feature type="transmembrane region" description="Helical" evidence="2">
    <location>
        <begin position="129"/>
        <end position="149"/>
    </location>
</feature>
<reference evidence="3" key="1">
    <citation type="submission" date="2013-10" db="EMBL/GenBank/DDBJ databases">
        <title>Complete genome of the IncI1 plasmid pECOH45.</title>
        <authorList>
            <person name="Falgenhauer L."/>
            <person name="Schmiedel J."/>
            <person name="Yao Y."/>
            <person name="Fritzenwanker M."/>
            <person name="Ghosh H."/>
            <person name="Imirzalioglu C."/>
            <person name="Chakraborty T."/>
        </authorList>
    </citation>
    <scope>NUCLEOTIDE SEQUENCE</scope>
    <source>
        <strain evidence="3">H45</strain>
        <plasmid evidence="3">pECOH45</plasmid>
    </source>
</reference>
<evidence type="ECO:0000256" key="2">
    <source>
        <dbReference type="SAM" id="Phobius"/>
    </source>
</evidence>
<gene>
    <name evidence="3" type="primary">traY</name>
    <name evidence="3" type="ORF">PECOH45_0071</name>
</gene>
<feature type="region of interest" description="Disordered" evidence="1">
    <location>
        <begin position="725"/>
        <end position="748"/>
    </location>
</feature>
<keyword evidence="2" id="KW-0812">Transmembrane</keyword>
<feature type="compositionally biased region" description="Basic and acidic residues" evidence="1">
    <location>
        <begin position="729"/>
        <end position="748"/>
    </location>
</feature>
<dbReference type="NCBIfam" id="TIGR04346">
    <property type="entry name" value="DotA_TraY"/>
    <property type="match status" value="1"/>
</dbReference>
<name>A0AAI8ZLB0_ECOLX</name>
<feature type="transmembrane region" description="Helical" evidence="2">
    <location>
        <begin position="542"/>
        <end position="561"/>
    </location>
</feature>
<organism evidence="3">
    <name type="scientific">Escherichia coli</name>
    <dbReference type="NCBI Taxonomy" id="562"/>
    <lineage>
        <taxon>Bacteria</taxon>
        <taxon>Pseudomonadati</taxon>
        <taxon>Pseudomonadota</taxon>
        <taxon>Gammaproteobacteria</taxon>
        <taxon>Enterobacterales</taxon>
        <taxon>Enterobacteriaceae</taxon>
        <taxon>Escherichia</taxon>
    </lineage>
</organism>